<evidence type="ECO:0000256" key="4">
    <source>
        <dbReference type="ARBA" id="ARBA00022737"/>
    </source>
</evidence>
<keyword evidence="4" id="KW-0677">Repeat</keyword>
<reference evidence="15" key="2">
    <citation type="submission" date="2025-08" db="UniProtKB">
        <authorList>
            <consortium name="Ensembl"/>
        </authorList>
    </citation>
    <scope>IDENTIFICATION</scope>
</reference>
<feature type="region of interest" description="Disordered" evidence="12">
    <location>
        <begin position="113"/>
        <end position="141"/>
    </location>
</feature>
<evidence type="ECO:0000313" key="15">
    <source>
        <dbReference type="Ensembl" id="ENSOMYP00000088734.2"/>
    </source>
</evidence>
<dbReference type="Ensembl" id="ENSOMYT00000096628.2">
    <property type="protein sequence ID" value="ENSOMYP00000088734.2"/>
    <property type="gene ID" value="ENSOMYG00000040993.2"/>
</dbReference>
<keyword evidence="3" id="KW-0479">Metal-binding</keyword>
<name>A0A8C7TYH3_ONCMY</name>
<dbReference type="SUPFAM" id="SSF57667">
    <property type="entry name" value="beta-beta-alpha zinc fingers"/>
    <property type="match status" value="3"/>
</dbReference>
<keyword evidence="7" id="KW-0805">Transcription regulation</keyword>
<dbReference type="Gene3D" id="3.30.160.60">
    <property type="entry name" value="Classic Zinc Finger"/>
    <property type="match status" value="5"/>
</dbReference>
<organism evidence="15 16">
    <name type="scientific">Oncorhynchus mykiss</name>
    <name type="common">Rainbow trout</name>
    <name type="synonym">Salmo gairdneri</name>
    <dbReference type="NCBI Taxonomy" id="8022"/>
    <lineage>
        <taxon>Eukaryota</taxon>
        <taxon>Metazoa</taxon>
        <taxon>Chordata</taxon>
        <taxon>Craniata</taxon>
        <taxon>Vertebrata</taxon>
        <taxon>Euteleostomi</taxon>
        <taxon>Actinopterygii</taxon>
        <taxon>Neopterygii</taxon>
        <taxon>Teleostei</taxon>
        <taxon>Protacanthopterygii</taxon>
        <taxon>Salmoniformes</taxon>
        <taxon>Salmonidae</taxon>
        <taxon>Salmoninae</taxon>
        <taxon>Oncorhynchus</taxon>
    </lineage>
</organism>
<dbReference type="GeneTree" id="ENSGT01150000286939"/>
<evidence type="ECO:0000256" key="11">
    <source>
        <dbReference type="PROSITE-ProRule" id="PRU00042"/>
    </source>
</evidence>
<protein>
    <recommendedName>
        <fullName evidence="14">C2H2-type domain-containing protein</fullName>
    </recommendedName>
</protein>
<proteinExistence type="inferred from homology"/>
<dbReference type="GO" id="GO:0003677">
    <property type="term" value="F:DNA binding"/>
    <property type="evidence" value="ECO:0007669"/>
    <property type="project" value="UniProtKB-KW"/>
</dbReference>
<keyword evidence="8" id="KW-0238">DNA-binding</keyword>
<evidence type="ECO:0000259" key="14">
    <source>
        <dbReference type="PROSITE" id="PS50157"/>
    </source>
</evidence>
<keyword evidence="5 11" id="KW-0863">Zinc-finger</keyword>
<reference evidence="15" key="3">
    <citation type="submission" date="2025-09" db="UniProtKB">
        <authorList>
            <consortium name="Ensembl"/>
        </authorList>
    </citation>
    <scope>IDENTIFICATION</scope>
</reference>
<dbReference type="PROSITE" id="PS00028">
    <property type="entry name" value="ZINC_FINGER_C2H2_1"/>
    <property type="match status" value="4"/>
</dbReference>
<evidence type="ECO:0000256" key="12">
    <source>
        <dbReference type="SAM" id="MobiDB-lite"/>
    </source>
</evidence>
<evidence type="ECO:0000313" key="16">
    <source>
        <dbReference type="Proteomes" id="UP000694395"/>
    </source>
</evidence>
<comment type="subcellular location">
    <subcellularLocation>
        <location evidence="1">Nucleus</location>
    </subcellularLocation>
</comment>
<dbReference type="GO" id="GO:0005634">
    <property type="term" value="C:nucleus"/>
    <property type="evidence" value="ECO:0007669"/>
    <property type="project" value="UniProtKB-SubCell"/>
</dbReference>
<dbReference type="PROSITE" id="PS50157">
    <property type="entry name" value="ZINC_FINGER_C2H2_2"/>
    <property type="match status" value="4"/>
</dbReference>
<feature type="domain" description="C2H2-type" evidence="14">
    <location>
        <begin position="245"/>
        <end position="272"/>
    </location>
</feature>
<dbReference type="PANTHER" id="PTHR24379">
    <property type="entry name" value="KRAB AND ZINC FINGER DOMAIN-CONTAINING"/>
    <property type="match status" value="1"/>
</dbReference>
<keyword evidence="13" id="KW-0472">Membrane</keyword>
<dbReference type="AlphaFoldDB" id="A0A8C7TYH3"/>
<dbReference type="Pfam" id="PF00096">
    <property type="entry name" value="zf-C2H2"/>
    <property type="match status" value="3"/>
</dbReference>
<keyword evidence="10" id="KW-0539">Nucleus</keyword>
<evidence type="ECO:0000256" key="1">
    <source>
        <dbReference type="ARBA" id="ARBA00004123"/>
    </source>
</evidence>
<dbReference type="InterPro" id="IPR036236">
    <property type="entry name" value="Znf_C2H2_sf"/>
</dbReference>
<dbReference type="PANTHER" id="PTHR24379:SF116">
    <property type="entry name" value="ZINC FINGER PROTEIN 11"/>
    <property type="match status" value="1"/>
</dbReference>
<feature type="domain" description="C2H2-type" evidence="14">
    <location>
        <begin position="145"/>
        <end position="173"/>
    </location>
</feature>
<evidence type="ECO:0000256" key="5">
    <source>
        <dbReference type="ARBA" id="ARBA00022771"/>
    </source>
</evidence>
<feature type="domain" description="C2H2-type" evidence="14">
    <location>
        <begin position="212"/>
        <end position="239"/>
    </location>
</feature>
<dbReference type="SMART" id="SM00355">
    <property type="entry name" value="ZnF_C2H2"/>
    <property type="match status" value="5"/>
</dbReference>
<evidence type="ECO:0000256" key="8">
    <source>
        <dbReference type="ARBA" id="ARBA00023125"/>
    </source>
</evidence>
<evidence type="ECO:0000256" key="7">
    <source>
        <dbReference type="ARBA" id="ARBA00023015"/>
    </source>
</evidence>
<dbReference type="InterPro" id="IPR013087">
    <property type="entry name" value="Znf_C2H2_type"/>
</dbReference>
<dbReference type="Pfam" id="PF16622">
    <property type="entry name" value="zf-C2H2_11"/>
    <property type="match status" value="1"/>
</dbReference>
<evidence type="ECO:0000256" key="10">
    <source>
        <dbReference type="ARBA" id="ARBA00023242"/>
    </source>
</evidence>
<dbReference type="GO" id="GO:0008270">
    <property type="term" value="F:zinc ion binding"/>
    <property type="evidence" value="ECO:0007669"/>
    <property type="project" value="UniProtKB-KW"/>
</dbReference>
<feature type="domain" description="C2H2-type" evidence="14">
    <location>
        <begin position="183"/>
        <end position="211"/>
    </location>
</feature>
<evidence type="ECO:0000256" key="9">
    <source>
        <dbReference type="ARBA" id="ARBA00023163"/>
    </source>
</evidence>
<evidence type="ECO:0000256" key="6">
    <source>
        <dbReference type="ARBA" id="ARBA00022833"/>
    </source>
</evidence>
<keyword evidence="16" id="KW-1185">Reference proteome</keyword>
<accession>A0A8C7TYH3</accession>
<evidence type="ECO:0000256" key="13">
    <source>
        <dbReference type="SAM" id="Phobius"/>
    </source>
</evidence>
<dbReference type="InterPro" id="IPR041697">
    <property type="entry name" value="Znf-C2H2_11"/>
</dbReference>
<keyword evidence="13" id="KW-0812">Transmembrane</keyword>
<dbReference type="FunFam" id="3.30.160.60:FF:001666">
    <property type="entry name" value="MDS1 and EVI1 complex locus"/>
    <property type="match status" value="1"/>
</dbReference>
<evidence type="ECO:0000256" key="3">
    <source>
        <dbReference type="ARBA" id="ARBA00022723"/>
    </source>
</evidence>
<feature type="transmembrane region" description="Helical" evidence="13">
    <location>
        <begin position="43"/>
        <end position="62"/>
    </location>
</feature>
<reference evidence="15" key="1">
    <citation type="submission" date="2020-07" db="EMBL/GenBank/DDBJ databases">
        <title>A long reads based de novo assembly of the rainbow trout Arlee double haploid line genome.</title>
        <authorList>
            <person name="Gao G."/>
            <person name="Palti Y."/>
        </authorList>
    </citation>
    <scope>NUCLEOTIDE SEQUENCE [LARGE SCALE GENOMIC DNA]</scope>
</reference>
<keyword evidence="9" id="KW-0804">Transcription</keyword>
<sequence>MSKKMTLGAFINSLRLSTPISEHPRLSVLETTNFTAKTVILNLYFRPFCIQFVLILLFHPFFPPDLQQFTLPEEEVNYGQQHCEQEWSANLGPVESDAVESIWDSINIITVENQTESEDESNRESQSTSDYQGRPRKHTGESPDLKCDVCGKFLATAANLKRHQQNHHREERPRKETSGLPDLKCEVCGKCFTAARSLMRHRRNRHSDERPYMCDTCGQCFTLNCYLTRHMKRHTEERQHSWGDFKCDVCGRCLTTKGGLKFHQKKHTEQKTHRCKECSKAFFSSSLKRHLRTHRKNIHND</sequence>
<dbReference type="Proteomes" id="UP000694395">
    <property type="component" value="Chromosome 20"/>
</dbReference>
<keyword evidence="6" id="KW-0862">Zinc</keyword>
<keyword evidence="13" id="KW-1133">Transmembrane helix</keyword>
<evidence type="ECO:0000256" key="2">
    <source>
        <dbReference type="ARBA" id="ARBA00006991"/>
    </source>
</evidence>
<comment type="similarity">
    <text evidence="2">Belongs to the krueppel C2H2-type zinc-finger protein family.</text>
</comment>